<name>U9THC2_RHIID</name>
<evidence type="ECO:0000313" key="1">
    <source>
        <dbReference type="EMBL" id="ESA02746.1"/>
    </source>
</evidence>
<protein>
    <submittedName>
        <fullName evidence="1">Uncharacterized protein</fullName>
    </submittedName>
</protein>
<reference evidence="1" key="1">
    <citation type="submission" date="2013-07" db="EMBL/GenBank/DDBJ databases">
        <title>The genome of an arbuscular mycorrhizal fungus provides insights into the evolution of the oldest plant symbiosis.</title>
        <authorList>
            <consortium name="DOE Joint Genome Institute"/>
            <person name="Tisserant E."/>
            <person name="Malbreil M."/>
            <person name="Kuo A."/>
            <person name="Kohler A."/>
            <person name="Symeonidi A."/>
            <person name="Balestrini R."/>
            <person name="Charron P."/>
            <person name="Duensing N."/>
            <person name="Frei-dit-Frey N."/>
            <person name="Gianinazzi-Pearson V."/>
            <person name="Gilbert B."/>
            <person name="Handa Y."/>
            <person name="Hijri M."/>
            <person name="Kaul R."/>
            <person name="Kawaguchi M."/>
            <person name="Krajinski F."/>
            <person name="Lammers P."/>
            <person name="Lapierre D."/>
            <person name="Masclaux F.G."/>
            <person name="Murat C."/>
            <person name="Morin E."/>
            <person name="Ndikumana S."/>
            <person name="Pagni M."/>
            <person name="Petitpierre D."/>
            <person name="Requena N."/>
            <person name="Rosikiewicz P."/>
            <person name="Riley R."/>
            <person name="Saito K."/>
            <person name="San Clemente H."/>
            <person name="Shapiro H."/>
            <person name="van Tuinen D."/>
            <person name="Becard G."/>
            <person name="Bonfante P."/>
            <person name="Paszkowski U."/>
            <person name="Shachar-Hill Y."/>
            <person name="Young J.P."/>
            <person name="Sanders I.R."/>
            <person name="Henrissat B."/>
            <person name="Rensing S.A."/>
            <person name="Grigoriev I.V."/>
            <person name="Corradi N."/>
            <person name="Roux C."/>
            <person name="Martin F."/>
        </authorList>
    </citation>
    <scope>NUCLEOTIDE SEQUENCE</scope>
    <source>
        <strain evidence="1">DAOM 197198</strain>
    </source>
</reference>
<gene>
    <name evidence="1" type="ORF">GLOINDRAFT_6222</name>
</gene>
<proteinExistence type="predicted"/>
<organism evidence="1">
    <name type="scientific">Rhizophagus irregularis (strain DAOM 181602 / DAOM 197198 / MUCL 43194)</name>
    <name type="common">Arbuscular mycorrhizal fungus</name>
    <name type="synonym">Glomus intraradices</name>
    <dbReference type="NCBI Taxonomy" id="747089"/>
    <lineage>
        <taxon>Eukaryota</taxon>
        <taxon>Fungi</taxon>
        <taxon>Fungi incertae sedis</taxon>
        <taxon>Mucoromycota</taxon>
        <taxon>Glomeromycotina</taxon>
        <taxon>Glomeromycetes</taxon>
        <taxon>Glomerales</taxon>
        <taxon>Glomeraceae</taxon>
        <taxon>Rhizophagus</taxon>
    </lineage>
</organism>
<dbReference type="VEuPathDB" id="FungiDB:RhiirFUN_005909"/>
<accession>U9THC2</accession>
<sequence length="78" mass="9174">MSTQSAFILKAFYEEAAIGDWTCRILPSKSEQKDRKKILLDCIKKDPEEVEVSDSFDINKKRKAREILDDWKRKLGLR</sequence>
<dbReference type="EMBL" id="KI295503">
    <property type="protein sequence ID" value="ESA02746.1"/>
    <property type="molecule type" value="Genomic_DNA"/>
</dbReference>
<dbReference type="HOGENOM" id="CLU_2623253_0_0_1"/>
<dbReference type="AlphaFoldDB" id="U9THC2"/>